<comment type="caution">
    <text evidence="2">The sequence shown here is derived from an EMBL/GenBank/DDBJ whole genome shotgun (WGS) entry which is preliminary data.</text>
</comment>
<keyword evidence="1" id="KW-0472">Membrane</keyword>
<feature type="transmembrane region" description="Helical" evidence="1">
    <location>
        <begin position="155"/>
        <end position="176"/>
    </location>
</feature>
<protein>
    <submittedName>
        <fullName evidence="2">Putative membrane protein</fullName>
    </submittedName>
</protein>
<sequence length="302" mass="33410">MRERCTIGVPLLWKPAPLSAVKQSTRSVAISLAAVGSIALATSLTCVATETAQLMLVLSSISRDAIVWMNWGLALLLFAATTVYVFPILSRALGVRVKHWFPLMTRRKLRLSDLATERRALRGCLIVLAAFPLQTSLAHSVMLRATRGESNTPFVPAWLFLILAVVMMIVGAVVHFRLPKIYLKCRFDSLLNGLRHYPRGVALRSFIAQWDNPTREIYTACRVSRRVAWAYRAGILISAACFTAAGCLVARVELPWALDEMGTVIAIACVFSLWPTAERMVSWSGLVLDPICGGPDEFDEYD</sequence>
<organism evidence="2 3">
    <name type="scientific">Rhodopirellula europaea 6C</name>
    <dbReference type="NCBI Taxonomy" id="1263867"/>
    <lineage>
        <taxon>Bacteria</taxon>
        <taxon>Pseudomonadati</taxon>
        <taxon>Planctomycetota</taxon>
        <taxon>Planctomycetia</taxon>
        <taxon>Pirellulales</taxon>
        <taxon>Pirellulaceae</taxon>
        <taxon>Rhodopirellula</taxon>
    </lineage>
</organism>
<keyword evidence="1" id="KW-0812">Transmembrane</keyword>
<proteinExistence type="predicted"/>
<feature type="transmembrane region" description="Helical" evidence="1">
    <location>
        <begin position="256"/>
        <end position="274"/>
    </location>
</feature>
<feature type="transmembrane region" description="Helical" evidence="1">
    <location>
        <begin position="229"/>
        <end position="250"/>
    </location>
</feature>
<evidence type="ECO:0000256" key="1">
    <source>
        <dbReference type="SAM" id="Phobius"/>
    </source>
</evidence>
<reference evidence="2" key="1">
    <citation type="submission" date="2012-11" db="EMBL/GenBank/DDBJ databases">
        <title>Permanent draft genomes of Rhodopirellula europaea strain SH398 and 6C.</title>
        <authorList>
            <person name="Richter M."/>
            <person name="Richter-Heitmann T."/>
            <person name="Frank C."/>
            <person name="Harder J."/>
            <person name="Glockner F.O."/>
        </authorList>
    </citation>
    <scope>NUCLEOTIDE SEQUENCE</scope>
    <source>
        <strain evidence="2">6C</strain>
    </source>
</reference>
<dbReference type="PATRIC" id="fig|1263867.3.peg.2561"/>
<evidence type="ECO:0000313" key="2">
    <source>
        <dbReference type="EMBL" id="EMB16769.1"/>
    </source>
</evidence>
<keyword evidence="3" id="KW-1185">Reference proteome</keyword>
<dbReference type="EMBL" id="ANMO01000116">
    <property type="protein sequence ID" value="EMB16769.1"/>
    <property type="molecule type" value="Genomic_DNA"/>
</dbReference>
<keyword evidence="1" id="KW-1133">Transmembrane helix</keyword>
<name>M2B3H6_9BACT</name>
<gene>
    <name evidence="2" type="ORF">RE6C_02402</name>
</gene>
<feature type="transmembrane region" description="Helical" evidence="1">
    <location>
        <begin position="68"/>
        <end position="89"/>
    </location>
</feature>
<reference evidence="2" key="2">
    <citation type="journal article" date="2013" name="Mar. Genomics">
        <title>Expression of sulfatases in Rhodopirellula baltica and the diversity of sulfatases in the genus Rhodopirellula.</title>
        <authorList>
            <person name="Wegner C.E."/>
            <person name="Richter-Heitmann T."/>
            <person name="Klindworth A."/>
            <person name="Klockow C."/>
            <person name="Richter M."/>
            <person name="Achstetter T."/>
            <person name="Glockner F.O."/>
            <person name="Harder J."/>
        </authorList>
    </citation>
    <scope>NUCLEOTIDE SEQUENCE [LARGE SCALE GENOMIC DNA]</scope>
    <source>
        <strain evidence="2">6C</strain>
    </source>
</reference>
<evidence type="ECO:0000313" key="3">
    <source>
        <dbReference type="Proteomes" id="UP000011529"/>
    </source>
</evidence>
<accession>M2B3H6</accession>
<dbReference type="AlphaFoldDB" id="M2B3H6"/>
<feature type="transmembrane region" description="Helical" evidence="1">
    <location>
        <begin position="28"/>
        <end position="48"/>
    </location>
</feature>
<dbReference type="Proteomes" id="UP000011529">
    <property type="component" value="Unassembled WGS sequence"/>
</dbReference>
<feature type="transmembrane region" description="Helical" evidence="1">
    <location>
        <begin position="120"/>
        <end position="143"/>
    </location>
</feature>